<dbReference type="Gene3D" id="3.30.9.10">
    <property type="entry name" value="D-Amino Acid Oxidase, subunit A, domain 2"/>
    <property type="match status" value="1"/>
</dbReference>
<dbReference type="SUPFAM" id="SSF54373">
    <property type="entry name" value="FAD-linked reductases, C-terminal domain"/>
    <property type="match status" value="1"/>
</dbReference>
<evidence type="ECO:0000256" key="1">
    <source>
        <dbReference type="ARBA" id="ARBA00023002"/>
    </source>
</evidence>
<dbReference type="PRINTS" id="PR00411">
    <property type="entry name" value="PNDRDTASEI"/>
</dbReference>
<dbReference type="RefSeq" id="WP_213889975.1">
    <property type="nucleotide sequence ID" value="NZ_JAGFNU010000008.1"/>
</dbReference>
<evidence type="ECO:0000313" key="5">
    <source>
        <dbReference type="Proteomes" id="UP001589683"/>
    </source>
</evidence>
<dbReference type="InterPro" id="IPR036188">
    <property type="entry name" value="FAD/NAD-bd_sf"/>
</dbReference>
<dbReference type="EMBL" id="JBHMEA010000038">
    <property type="protein sequence ID" value="MFB9232118.1"/>
    <property type="molecule type" value="Genomic_DNA"/>
</dbReference>
<accession>A0ABV5JH78</accession>
<reference evidence="4 5" key="1">
    <citation type="submission" date="2024-09" db="EMBL/GenBank/DDBJ databases">
        <authorList>
            <person name="Sun Q."/>
            <person name="Mori K."/>
        </authorList>
    </citation>
    <scope>NUCLEOTIDE SEQUENCE [LARGE SCALE GENOMIC DNA]</scope>
    <source>
        <strain evidence="4 5">CECT 8726</strain>
    </source>
</reference>
<comment type="caution">
    <text evidence="4">The sequence shown here is derived from an EMBL/GenBank/DDBJ whole genome shotgun (WGS) entry which is preliminary data.</text>
</comment>
<sequence>MAKAKENRIVVVGAGIVGVSTAIWLRRAGKDVTLIDKGAPGQGTSFGNAGLLAASSIVAVTVPGLITKSPKYLFDPNFPLFLRWSYLPRLTPWLIRFLSHANDKDTRRIAVGLAPILGDTVEQHQALARGTRAEKWVVESDVGYAYADRAGFDADAYSWGLRREAGFVPELIEGRAVQEREPCLSSDITLLAVMKNHGYIRDPGQYVADLADEFVEMGGTVLQADVRDFDLASGYVTAVETDKGRFDCENAVLTAGVWSKPLMKKLGLYIPLESERGHHILYKNPSVKPSMPIMITTGKFVATPMAMGLRCAGTVELGGLEAGQSKAPLAFLRKKVKASFPDLKAEGEEEWLGHRPSTTDSLPLIGEIRGTGVYAGFGHQHIGLTAGPKTGRLIADLIDGKRPNIDLSPYDTARFR</sequence>
<dbReference type="Gene3D" id="3.50.50.60">
    <property type="entry name" value="FAD/NAD(P)-binding domain"/>
    <property type="match status" value="2"/>
</dbReference>
<keyword evidence="2" id="KW-0472">Membrane</keyword>
<dbReference type="InterPro" id="IPR006076">
    <property type="entry name" value="FAD-dep_OxRdtase"/>
</dbReference>
<dbReference type="GO" id="GO:0016491">
    <property type="term" value="F:oxidoreductase activity"/>
    <property type="evidence" value="ECO:0007669"/>
    <property type="project" value="UniProtKB-KW"/>
</dbReference>
<keyword evidence="2" id="KW-1133">Transmembrane helix</keyword>
<dbReference type="SUPFAM" id="SSF51905">
    <property type="entry name" value="FAD/NAD(P)-binding domain"/>
    <property type="match status" value="1"/>
</dbReference>
<keyword evidence="5" id="KW-1185">Reference proteome</keyword>
<evidence type="ECO:0000256" key="2">
    <source>
        <dbReference type="SAM" id="Phobius"/>
    </source>
</evidence>
<evidence type="ECO:0000313" key="4">
    <source>
        <dbReference type="EMBL" id="MFB9232118.1"/>
    </source>
</evidence>
<gene>
    <name evidence="4" type="ORF">ACFFUT_10025</name>
</gene>
<dbReference type="PANTHER" id="PTHR13847">
    <property type="entry name" value="SARCOSINE DEHYDROGENASE-RELATED"/>
    <property type="match status" value="1"/>
</dbReference>
<dbReference type="Pfam" id="PF01266">
    <property type="entry name" value="DAO"/>
    <property type="match status" value="1"/>
</dbReference>
<dbReference type="PANTHER" id="PTHR13847:SF289">
    <property type="entry name" value="GLYCINE OXIDASE"/>
    <property type="match status" value="1"/>
</dbReference>
<proteinExistence type="predicted"/>
<feature type="domain" description="FAD dependent oxidoreductase" evidence="3">
    <location>
        <begin position="8"/>
        <end position="397"/>
    </location>
</feature>
<feature type="transmembrane region" description="Helical" evidence="2">
    <location>
        <begin position="7"/>
        <end position="25"/>
    </location>
</feature>
<keyword evidence="1 4" id="KW-0560">Oxidoreductase</keyword>
<dbReference type="Proteomes" id="UP001589683">
    <property type="component" value="Unassembled WGS sequence"/>
</dbReference>
<dbReference type="EC" id="1.-.-.-" evidence="4"/>
<organism evidence="4 5">
    <name type="scientific">Pseudohalocynthiibacter aestuariivivens</name>
    <dbReference type="NCBI Taxonomy" id="1591409"/>
    <lineage>
        <taxon>Bacteria</taxon>
        <taxon>Pseudomonadati</taxon>
        <taxon>Pseudomonadota</taxon>
        <taxon>Alphaproteobacteria</taxon>
        <taxon>Rhodobacterales</taxon>
        <taxon>Paracoccaceae</taxon>
        <taxon>Pseudohalocynthiibacter</taxon>
    </lineage>
</organism>
<protein>
    <submittedName>
        <fullName evidence="4">NAD(P)/FAD-dependent oxidoreductase</fullName>
        <ecNumber evidence="4">1.-.-.-</ecNumber>
    </submittedName>
</protein>
<keyword evidence="2" id="KW-0812">Transmembrane</keyword>
<name>A0ABV5JH78_9RHOB</name>
<evidence type="ECO:0000259" key="3">
    <source>
        <dbReference type="Pfam" id="PF01266"/>
    </source>
</evidence>